<dbReference type="EMBL" id="JBEDUW010000148">
    <property type="protein sequence ID" value="KAK9905349.1"/>
    <property type="molecule type" value="Genomic_DNA"/>
</dbReference>
<evidence type="ECO:0000313" key="1">
    <source>
        <dbReference type="EMBL" id="KAK9905349.1"/>
    </source>
</evidence>
<accession>A0AAW1VM10</accession>
<protein>
    <submittedName>
        <fullName evidence="1">Uncharacterized protein</fullName>
    </submittedName>
</protein>
<keyword evidence="2" id="KW-1185">Reference proteome</keyword>
<name>A0AAW1VM10_RUBAR</name>
<sequence>MVNGGLWCSGPNAWFASGGSPLVVAESSGIVSELRLEVLVSVDRGIGVVSGCVMVDQSGAACGFHDEKEGKQEYRKDYTGSMCRPPANHS</sequence>
<proteinExistence type="predicted"/>
<evidence type="ECO:0000313" key="2">
    <source>
        <dbReference type="Proteomes" id="UP001457282"/>
    </source>
</evidence>
<reference evidence="1 2" key="1">
    <citation type="journal article" date="2023" name="G3 (Bethesda)">
        <title>A chromosome-length genome assembly and annotation of blackberry (Rubus argutus, cv. 'Hillquist').</title>
        <authorList>
            <person name="Bruna T."/>
            <person name="Aryal R."/>
            <person name="Dudchenko O."/>
            <person name="Sargent D.J."/>
            <person name="Mead D."/>
            <person name="Buti M."/>
            <person name="Cavallini A."/>
            <person name="Hytonen T."/>
            <person name="Andres J."/>
            <person name="Pham M."/>
            <person name="Weisz D."/>
            <person name="Mascagni F."/>
            <person name="Usai G."/>
            <person name="Natali L."/>
            <person name="Bassil N."/>
            <person name="Fernandez G.E."/>
            <person name="Lomsadze A."/>
            <person name="Armour M."/>
            <person name="Olukolu B."/>
            <person name="Poorten T."/>
            <person name="Britton C."/>
            <person name="Davik J."/>
            <person name="Ashrafi H."/>
            <person name="Aiden E.L."/>
            <person name="Borodovsky M."/>
            <person name="Worthington M."/>
        </authorList>
    </citation>
    <scope>NUCLEOTIDE SEQUENCE [LARGE SCALE GENOMIC DNA]</scope>
    <source>
        <strain evidence="1">PI 553951</strain>
    </source>
</reference>
<dbReference type="Proteomes" id="UP001457282">
    <property type="component" value="Unassembled WGS sequence"/>
</dbReference>
<organism evidence="1 2">
    <name type="scientific">Rubus argutus</name>
    <name type="common">Southern blackberry</name>
    <dbReference type="NCBI Taxonomy" id="59490"/>
    <lineage>
        <taxon>Eukaryota</taxon>
        <taxon>Viridiplantae</taxon>
        <taxon>Streptophyta</taxon>
        <taxon>Embryophyta</taxon>
        <taxon>Tracheophyta</taxon>
        <taxon>Spermatophyta</taxon>
        <taxon>Magnoliopsida</taxon>
        <taxon>eudicotyledons</taxon>
        <taxon>Gunneridae</taxon>
        <taxon>Pentapetalae</taxon>
        <taxon>rosids</taxon>
        <taxon>fabids</taxon>
        <taxon>Rosales</taxon>
        <taxon>Rosaceae</taxon>
        <taxon>Rosoideae</taxon>
        <taxon>Rosoideae incertae sedis</taxon>
        <taxon>Rubus</taxon>
    </lineage>
</organism>
<comment type="caution">
    <text evidence="1">The sequence shown here is derived from an EMBL/GenBank/DDBJ whole genome shotgun (WGS) entry which is preliminary data.</text>
</comment>
<dbReference type="AlphaFoldDB" id="A0AAW1VM10"/>
<gene>
    <name evidence="1" type="ORF">M0R45_000284</name>
</gene>